<evidence type="ECO:0000313" key="1">
    <source>
        <dbReference type="EMBL" id="PNF15678.1"/>
    </source>
</evidence>
<keyword evidence="2" id="KW-1185">Reference proteome</keyword>
<dbReference type="EMBL" id="NEVH01025149">
    <property type="protein sequence ID" value="PNF15678.1"/>
    <property type="molecule type" value="Genomic_DNA"/>
</dbReference>
<name>A0A2J7PH74_9NEOP</name>
<dbReference type="InterPro" id="IPR036570">
    <property type="entry name" value="HORMA_dom_sf"/>
</dbReference>
<dbReference type="STRING" id="105785.A0A2J7PH74"/>
<evidence type="ECO:0000313" key="2">
    <source>
        <dbReference type="Proteomes" id="UP000235965"/>
    </source>
</evidence>
<comment type="caution">
    <text evidence="1">The sequence shown here is derived from an EMBL/GenBank/DDBJ whole genome shotgun (WGS) entry which is preliminary data.</text>
</comment>
<dbReference type="Gene3D" id="3.30.900.10">
    <property type="entry name" value="HORMA domain"/>
    <property type="match status" value="1"/>
</dbReference>
<dbReference type="Proteomes" id="UP000235965">
    <property type="component" value="Unassembled WGS sequence"/>
</dbReference>
<sequence>MQILRMATVKLSIQDKKDLDKFTKFLALKAAQIIVQSRLGEKVQTKCKPHSSGTDWQSRTCA</sequence>
<reference evidence="1 2" key="1">
    <citation type="submission" date="2017-12" db="EMBL/GenBank/DDBJ databases">
        <title>Hemimetabolous genomes reveal molecular basis of termite eusociality.</title>
        <authorList>
            <person name="Harrison M.C."/>
            <person name="Jongepier E."/>
            <person name="Robertson H.M."/>
            <person name="Arning N."/>
            <person name="Bitard-Feildel T."/>
            <person name="Chao H."/>
            <person name="Childers C.P."/>
            <person name="Dinh H."/>
            <person name="Doddapaneni H."/>
            <person name="Dugan S."/>
            <person name="Gowin J."/>
            <person name="Greiner C."/>
            <person name="Han Y."/>
            <person name="Hu H."/>
            <person name="Hughes D.S.T."/>
            <person name="Huylmans A.-K."/>
            <person name="Kemena C."/>
            <person name="Kremer L.P.M."/>
            <person name="Lee S.L."/>
            <person name="Lopez-Ezquerra A."/>
            <person name="Mallet L."/>
            <person name="Monroy-Kuhn J.M."/>
            <person name="Moser A."/>
            <person name="Murali S.C."/>
            <person name="Muzny D.M."/>
            <person name="Otani S."/>
            <person name="Piulachs M.-D."/>
            <person name="Poelchau M."/>
            <person name="Qu J."/>
            <person name="Schaub F."/>
            <person name="Wada-Katsumata A."/>
            <person name="Worley K.C."/>
            <person name="Xie Q."/>
            <person name="Ylla G."/>
            <person name="Poulsen M."/>
            <person name="Gibbs R.A."/>
            <person name="Schal C."/>
            <person name="Richards S."/>
            <person name="Belles X."/>
            <person name="Korb J."/>
            <person name="Bornberg-Bauer E."/>
        </authorList>
    </citation>
    <scope>NUCLEOTIDE SEQUENCE [LARGE SCALE GENOMIC DNA]</scope>
    <source>
        <tissue evidence="1">Whole body</tissue>
    </source>
</reference>
<proteinExistence type="predicted"/>
<organism evidence="1 2">
    <name type="scientific">Cryptotermes secundus</name>
    <dbReference type="NCBI Taxonomy" id="105785"/>
    <lineage>
        <taxon>Eukaryota</taxon>
        <taxon>Metazoa</taxon>
        <taxon>Ecdysozoa</taxon>
        <taxon>Arthropoda</taxon>
        <taxon>Hexapoda</taxon>
        <taxon>Insecta</taxon>
        <taxon>Pterygota</taxon>
        <taxon>Neoptera</taxon>
        <taxon>Polyneoptera</taxon>
        <taxon>Dictyoptera</taxon>
        <taxon>Blattodea</taxon>
        <taxon>Blattoidea</taxon>
        <taxon>Termitoidae</taxon>
        <taxon>Kalotermitidae</taxon>
        <taxon>Cryptotermitinae</taxon>
        <taxon>Cryptotermes</taxon>
    </lineage>
</organism>
<protein>
    <submittedName>
        <fullName evidence="1">Uncharacterized protein</fullName>
    </submittedName>
</protein>
<accession>A0A2J7PH74</accession>
<dbReference type="InParanoid" id="A0A2J7PH74"/>
<dbReference type="AlphaFoldDB" id="A0A2J7PH74"/>
<gene>
    <name evidence="1" type="ORF">B7P43_G14248</name>
</gene>